<dbReference type="EMBL" id="CAAKNF010000194">
    <property type="protein sequence ID" value="VIO96166.1"/>
    <property type="molecule type" value="Genomic_DNA"/>
</dbReference>
<evidence type="ECO:0000256" key="3">
    <source>
        <dbReference type="ARBA" id="ARBA00047761"/>
    </source>
</evidence>
<name>A0A0K0J336_BRUMA</name>
<dbReference type="Pfam" id="PF03031">
    <property type="entry name" value="NIF"/>
    <property type="match status" value="1"/>
</dbReference>
<keyword evidence="2" id="KW-0378">Hydrolase</keyword>
<dbReference type="SUPFAM" id="SSF56784">
    <property type="entry name" value="HAD-like"/>
    <property type="match status" value="1"/>
</dbReference>
<dbReference type="GO" id="GO:0008420">
    <property type="term" value="F:RNA polymerase II CTD heptapeptide repeat phosphatase activity"/>
    <property type="evidence" value="ECO:0007669"/>
    <property type="project" value="InterPro"/>
</dbReference>
<evidence type="ECO:0000256" key="5">
    <source>
        <dbReference type="PIRSR" id="PIRSR640078-3"/>
    </source>
</evidence>
<evidence type="ECO:0000259" key="6">
    <source>
        <dbReference type="PROSITE" id="PS50969"/>
    </source>
</evidence>
<evidence type="ECO:0000256" key="2">
    <source>
        <dbReference type="ARBA" id="ARBA00022801"/>
    </source>
</evidence>
<dbReference type="PANTHER" id="PTHR12210">
    <property type="entry name" value="DULLARD PROTEIN PHOSPHATASE"/>
    <property type="match status" value="1"/>
</dbReference>
<dbReference type="Gene3D" id="3.40.50.1000">
    <property type="entry name" value="HAD superfamily/HAD-like"/>
    <property type="match status" value="1"/>
</dbReference>
<feature type="active site" description="Proton donor" evidence="4">
    <location>
        <position position="425"/>
    </location>
</feature>
<dbReference type="PROSITE" id="PS50969">
    <property type="entry name" value="FCP1"/>
    <property type="match status" value="1"/>
</dbReference>
<sequence>MKKSDERNGQSLEGSSLPVHGLRRLNVRQGTSLSSSNVLRNCKGIEVLDASKSLYRKNKILNSWYNAEDNMSATCFWNHDDIERTKNDILLLENVITSTCTGVASDSNMNLNEANHSRVEGATSQGLQKIVPCGYAPNRFPVTVTSTPRSCWPKTCYENPSYTSSGAVSLPSLRLMPGPPSIMQPVPSTSDFGISSANEQIIHSKSMLASDSGPGDRSQTLLVGLLRRFENGTGMRCKNFTKINLADEFSCQKLSFPKHSAVKECTNVDGGVSQLNTLDKKGYVVEGANSKHDALFIWSLSNDKEPKNIRNKSSSVASRGKPHMPKFLQSFCCCIRSEATAKTKRRTLHPFPSTSTPQSLITQEIKNSQNCTNVNGTNVSVNDSYSADSYDDTGEYVPMQLSDKLLLPPLRPCDGDKKCLIIDLDETLVHSSFKPVKNPDFIIPVEIDNVIHQVYVLKRPYVDEFLERIGDKFECVLFTASLAKYADPVADFLDKRGVFRARLFRESCVFHKGNYVKDLTRLGRDLKKVIIVDNSPASYAFHPDNAIPVQTWFDDANDVELLDIIPVLEQLAEVDSIYTVLRNSNDDMRRSILSEQIDTSKSS</sequence>
<proteinExistence type="predicted"/>
<dbReference type="InterPro" id="IPR023214">
    <property type="entry name" value="HAD_sf"/>
</dbReference>
<dbReference type="InterPro" id="IPR011948">
    <property type="entry name" value="Dullard_phosphatase"/>
</dbReference>
<dbReference type="KEGG" id="bmy:BM_BM1782"/>
<reference evidence="10" key="4">
    <citation type="submission" date="2019-12" db="UniProtKB">
        <authorList>
            <consortium name="WormBaseParasite"/>
        </authorList>
    </citation>
    <scope>IDENTIFICATION</scope>
</reference>
<dbReference type="InterPro" id="IPR040078">
    <property type="entry name" value="RNA_Pol_CTD_Phosphatase"/>
</dbReference>
<reference evidence="8" key="3">
    <citation type="submission" date="2019-04" db="EMBL/GenBank/DDBJ databases">
        <authorList>
            <person name="Howe K."/>
            <person name="Paulini M."/>
            <person name="Williams G."/>
        </authorList>
    </citation>
    <scope>NUCLEOTIDE SEQUENCE [LARGE SCALE GENOMIC DNA]</scope>
    <source>
        <strain evidence="8">FR3</strain>
    </source>
</reference>
<evidence type="ECO:0000313" key="10">
    <source>
        <dbReference type="WBParaSite" id="Bm1782a.1"/>
    </source>
</evidence>
<dbReference type="InterPro" id="IPR004274">
    <property type="entry name" value="FCP1_dom"/>
</dbReference>
<dbReference type="SFLD" id="SFLDG01124">
    <property type="entry name" value="C0.1:_RNA_Pol_CTD_Phosphatase"/>
    <property type="match status" value="1"/>
</dbReference>
<feature type="active site" description="4-aspartylphosphate intermediate" evidence="4">
    <location>
        <position position="423"/>
    </location>
</feature>
<feature type="site" description="Transition state stabilizer" evidence="5">
    <location>
        <position position="517"/>
    </location>
</feature>
<dbReference type="EMBL" id="LN857024">
    <property type="protein sequence ID" value="CTP81699.1"/>
    <property type="molecule type" value="Genomic_DNA"/>
</dbReference>
<feature type="domain" description="FCP1 homology" evidence="6">
    <location>
        <begin position="413"/>
        <end position="571"/>
    </location>
</feature>
<accession>A0A4E9FI48</accession>
<dbReference type="Proteomes" id="UP000006672">
    <property type="component" value="Unassembled WGS sequence"/>
</dbReference>
<organism evidence="7">
    <name type="scientific">Brugia malayi</name>
    <name type="common">Filarial nematode worm</name>
    <dbReference type="NCBI Taxonomy" id="6279"/>
    <lineage>
        <taxon>Eukaryota</taxon>
        <taxon>Metazoa</taxon>
        <taxon>Ecdysozoa</taxon>
        <taxon>Nematoda</taxon>
        <taxon>Chromadorea</taxon>
        <taxon>Rhabditida</taxon>
        <taxon>Spirurina</taxon>
        <taxon>Spiruromorpha</taxon>
        <taxon>Filarioidea</taxon>
        <taxon>Onchocercidae</taxon>
        <taxon>Brugia</taxon>
    </lineage>
</organism>
<dbReference type="FunCoup" id="A0A0K0J336">
    <property type="interactions" value="331"/>
</dbReference>
<dbReference type="OrthoDB" id="277011at2759"/>
<dbReference type="CTD" id="6104456"/>
<dbReference type="AlphaFoldDB" id="A0A0K0J336"/>
<evidence type="ECO:0000313" key="7">
    <source>
        <dbReference type="EMBL" id="CTP81699.1"/>
    </source>
</evidence>
<dbReference type="OMA" id="QSFCCCI"/>
<dbReference type="SFLD" id="SFLDS00003">
    <property type="entry name" value="Haloacid_Dehalogenase"/>
    <property type="match status" value="1"/>
</dbReference>
<dbReference type="NCBIfam" id="TIGR02251">
    <property type="entry name" value="HIF-SF_euk"/>
    <property type="match status" value="1"/>
</dbReference>
<dbReference type="WBParaSite" id="Bm1782a.1">
    <property type="protein sequence ID" value="Bm1782a.1"/>
    <property type="gene ID" value="WBGene00222043"/>
</dbReference>
<keyword evidence="9" id="KW-1185">Reference proteome</keyword>
<evidence type="ECO:0000256" key="1">
    <source>
        <dbReference type="ARBA" id="ARBA00013081"/>
    </source>
</evidence>
<dbReference type="GeneID" id="6104456"/>
<dbReference type="InterPro" id="IPR036412">
    <property type="entry name" value="HAD-like_sf"/>
</dbReference>
<dbReference type="STRING" id="6279.A0A0K0J336"/>
<dbReference type="InterPro" id="IPR050365">
    <property type="entry name" value="TIM50"/>
</dbReference>
<dbReference type="RefSeq" id="XP_042936163.1">
    <property type="nucleotide sequence ID" value="XM_043080229.1"/>
</dbReference>
<reference evidence="7" key="2">
    <citation type="submission" date="2012-12" db="EMBL/GenBank/DDBJ databases">
        <authorList>
            <person name="Gao Y.W."/>
            <person name="Fan S.T."/>
            <person name="Sun H.T."/>
            <person name="Wang Z."/>
            <person name="Gao X.L."/>
            <person name="Li Y.G."/>
            <person name="Wang T.C."/>
            <person name="Zhang K."/>
            <person name="Xu W.W."/>
            <person name="Yu Z.J."/>
            <person name="Xia X.Z."/>
        </authorList>
    </citation>
    <scope>NUCLEOTIDE SEQUENCE</scope>
    <source>
        <strain evidence="7">FR3</strain>
    </source>
</reference>
<accession>A0A0K0J336</accession>
<dbReference type="EC" id="3.1.3.16" evidence="1"/>
<feature type="site" description="Transition state stabilizer" evidence="5">
    <location>
        <position position="479"/>
    </location>
</feature>
<evidence type="ECO:0000313" key="8">
    <source>
        <dbReference type="EMBL" id="VIO96166.1"/>
    </source>
</evidence>
<gene>
    <name evidence="7 10" type="primary">Bma-scpl-1</name>
    <name evidence="8" type="ORF">BM_BM1782</name>
    <name evidence="7" type="ORF">BM_Bm1782</name>
</gene>
<reference evidence="7 9" key="1">
    <citation type="journal article" date="2007" name="Science">
        <title>Draft genome of the filarial nematode parasite Brugia malayi.</title>
        <authorList>
            <person name="Ghedin E."/>
            <person name="Wang S."/>
            <person name="Spiro D."/>
            <person name="Caler E."/>
            <person name="Zhao Q."/>
            <person name="Crabtree J."/>
            <person name="Allen J.E."/>
            <person name="Delcher A.L."/>
            <person name="Guiliano D.B."/>
            <person name="Miranda-Saavedra D."/>
            <person name="Angiuoli S.V."/>
            <person name="Creasy T."/>
            <person name="Amedeo P."/>
            <person name="Haas B."/>
            <person name="El-Sayed N.M."/>
            <person name="Wortman J.R."/>
            <person name="Feldblyum T."/>
            <person name="Tallon L."/>
            <person name="Schatz M."/>
            <person name="Shumway M."/>
            <person name="Koo H."/>
            <person name="Salzberg S.L."/>
            <person name="Schobel S."/>
            <person name="Pertea M."/>
            <person name="Pop M."/>
            <person name="White O."/>
            <person name="Barton G.J."/>
            <person name="Carlow C.K."/>
            <person name="Crawford M.J."/>
            <person name="Daub J."/>
            <person name="Dimmic M.W."/>
            <person name="Estes C.F."/>
            <person name="Foster J.M."/>
            <person name="Ganatra M."/>
            <person name="Gregory W.F."/>
            <person name="Johnson N.M."/>
            <person name="Jin J."/>
            <person name="Komuniecki R."/>
            <person name="Korf I."/>
            <person name="Kumar S."/>
            <person name="Laney S."/>
            <person name="Li B.W."/>
            <person name="Li W."/>
            <person name="Lindblom T.H."/>
            <person name="Lustigman S."/>
            <person name="Ma D."/>
            <person name="Maina C.V."/>
            <person name="Martin D.M."/>
            <person name="McCarter J.P."/>
            <person name="McReynolds L."/>
            <person name="Mitreva M."/>
            <person name="Nutman T.B."/>
            <person name="Parkinson J."/>
            <person name="Peregrin-Alvarez J.M."/>
            <person name="Poole C."/>
            <person name="Ren Q."/>
            <person name="Saunders L."/>
            <person name="Sluder A.E."/>
            <person name="Smith K."/>
            <person name="Stanke M."/>
            <person name="Unnasch T.R."/>
            <person name="Ware J."/>
            <person name="Wei A.D."/>
            <person name="Weil G."/>
            <person name="Williams D.J."/>
            <person name="Zhang Y."/>
            <person name="Williams S.A."/>
            <person name="Fraser-Liggett C."/>
            <person name="Slatko B."/>
            <person name="Blaxter M.L."/>
            <person name="Scott A.L."/>
        </authorList>
    </citation>
    <scope>NUCLEOTIDE SEQUENCE</scope>
    <source>
        <strain evidence="7 9">FR3</strain>
    </source>
</reference>
<comment type="catalytic activity">
    <reaction evidence="3">
        <text>O-phospho-L-seryl-[protein] + H2O = L-seryl-[protein] + phosphate</text>
        <dbReference type="Rhea" id="RHEA:20629"/>
        <dbReference type="Rhea" id="RHEA-COMP:9863"/>
        <dbReference type="Rhea" id="RHEA-COMP:11604"/>
        <dbReference type="ChEBI" id="CHEBI:15377"/>
        <dbReference type="ChEBI" id="CHEBI:29999"/>
        <dbReference type="ChEBI" id="CHEBI:43474"/>
        <dbReference type="ChEBI" id="CHEBI:83421"/>
        <dbReference type="EC" id="3.1.3.16"/>
    </reaction>
</comment>
<dbReference type="SMART" id="SM00577">
    <property type="entry name" value="CPDc"/>
    <property type="match status" value="1"/>
</dbReference>
<evidence type="ECO:0000313" key="9">
    <source>
        <dbReference type="Proteomes" id="UP000006672"/>
    </source>
</evidence>
<evidence type="ECO:0000256" key="4">
    <source>
        <dbReference type="PIRSR" id="PIRSR640078-1"/>
    </source>
</evidence>
<protein>
    <recommendedName>
        <fullName evidence="1">protein-serine/threonine phosphatase</fullName>
        <ecNumber evidence="1">3.1.3.16</ecNumber>
    </recommendedName>
</protein>
<dbReference type="FunFam" id="3.40.50.1000:FF:000013">
    <property type="entry name" value="Carboxy-terminal domain RNA polymerase II polypeptide A small"/>
    <property type="match status" value="1"/>
</dbReference>
<dbReference type="CDD" id="cd07521">
    <property type="entry name" value="HAD_FCP1-like"/>
    <property type="match status" value="1"/>
</dbReference>